<dbReference type="EMBL" id="ML179706">
    <property type="protein sequence ID" value="THU82809.1"/>
    <property type="molecule type" value="Genomic_DNA"/>
</dbReference>
<keyword evidence="4 6" id="KW-0274">FAD</keyword>
<dbReference type="PANTHER" id="PTHR11552">
    <property type="entry name" value="GLUCOSE-METHANOL-CHOLINE GMC OXIDOREDUCTASE"/>
    <property type="match status" value="1"/>
</dbReference>
<evidence type="ECO:0000256" key="1">
    <source>
        <dbReference type="ARBA" id="ARBA00001974"/>
    </source>
</evidence>
<comment type="similarity">
    <text evidence="2">Belongs to the GMC oxidoreductase family.</text>
</comment>
<feature type="domain" description="Glucose-methanol-choline oxidoreductase N-terminal" evidence="8">
    <location>
        <begin position="314"/>
        <end position="328"/>
    </location>
</feature>
<comment type="cofactor">
    <cofactor evidence="1 6">
        <name>FAD</name>
        <dbReference type="ChEBI" id="CHEBI:57692"/>
    </cofactor>
</comment>
<dbReference type="GO" id="GO:0016614">
    <property type="term" value="F:oxidoreductase activity, acting on CH-OH group of donors"/>
    <property type="evidence" value="ECO:0007669"/>
    <property type="project" value="InterPro"/>
</dbReference>
<name>A0A4S8L2Y8_DENBC</name>
<evidence type="ECO:0000256" key="5">
    <source>
        <dbReference type="PIRSR" id="PIRSR000137-1"/>
    </source>
</evidence>
<dbReference type="GO" id="GO:0050660">
    <property type="term" value="F:flavin adenine dinucleotide binding"/>
    <property type="evidence" value="ECO:0007669"/>
    <property type="project" value="InterPro"/>
</dbReference>
<dbReference type="InterPro" id="IPR000172">
    <property type="entry name" value="GMC_OxRdtase_N"/>
</dbReference>
<feature type="binding site" evidence="6">
    <location>
        <position position="119"/>
    </location>
    <ligand>
        <name>FAD</name>
        <dbReference type="ChEBI" id="CHEBI:57692"/>
    </ligand>
</feature>
<keyword evidence="10" id="KW-1185">Reference proteome</keyword>
<keyword evidence="7" id="KW-0732">Signal</keyword>
<evidence type="ECO:0000313" key="10">
    <source>
        <dbReference type="Proteomes" id="UP000297245"/>
    </source>
</evidence>
<dbReference type="Gene3D" id="3.50.50.60">
    <property type="entry name" value="FAD/NAD(P)-binding domain"/>
    <property type="match status" value="1"/>
</dbReference>
<dbReference type="PANTHER" id="PTHR11552:SF147">
    <property type="entry name" value="CHOLINE DEHYDROGENASE, MITOCHONDRIAL"/>
    <property type="match status" value="1"/>
</dbReference>
<proteinExistence type="inferred from homology"/>
<feature type="signal peptide" evidence="7">
    <location>
        <begin position="1"/>
        <end position="26"/>
    </location>
</feature>
<organism evidence="9 10">
    <name type="scientific">Dendrothele bispora (strain CBS 962.96)</name>
    <dbReference type="NCBI Taxonomy" id="1314807"/>
    <lineage>
        <taxon>Eukaryota</taxon>
        <taxon>Fungi</taxon>
        <taxon>Dikarya</taxon>
        <taxon>Basidiomycota</taxon>
        <taxon>Agaricomycotina</taxon>
        <taxon>Agaricomycetes</taxon>
        <taxon>Agaricomycetidae</taxon>
        <taxon>Agaricales</taxon>
        <taxon>Agaricales incertae sedis</taxon>
        <taxon>Dendrothele</taxon>
    </lineage>
</organism>
<feature type="binding site" evidence="6">
    <location>
        <position position="276"/>
    </location>
    <ligand>
        <name>FAD</name>
        <dbReference type="ChEBI" id="CHEBI:57692"/>
    </ligand>
</feature>
<sequence length="613" mass="65447">MFSLSRSMKPLLSLTLLATLLPISQAALFTSPDQLPTTEYDFIIVGAGTAGNVVANRLSEDSSKRILVVEAGIDDTNVELIEVPFFGPNTPQSIVDWNYSTTPQSALNGRTIPVPRGFVLGGSSNLHYMVWNQASEDLYDSYAQKTGDSGWAWEAIMPLWKKISTFVASPNNPSLPPPPANNPSLSNGNGPVQVNFANFATDIDFRVVNSSKELEASGAGGGRFKFTDDMNAGDSIGFGFNQESAGGGTRSSSATAYLHPALNSRSNLDVLIHTQVMKLKETSPLTFTAVEVAQSADGPLTTLTATSEVVLSAGSIGTPQILLLSGIGPKDELAQVGVESTFDLSHVGKHLIDHPLVLTYYSVNSNTTFDDTIRQSDLFASTLELWEDERKGLFSTSSTNVIGFMRIPQGEGANDPSSGPRSAHIELLFTNGFAALGDTKQPDEGHFLTVIAAVVSPKSEGSLTLASAEGGTFTHPNIDYGLLTNEFDLVAIQQALRDADTFLNATPWTSPSPYIIAPFGDWAIARDGTDADREAYIRKNLITVYHPVGTAKMSSDSDATGVTDSRLRVKGIKGVRVVDASIFPSIPECHPQGPVYTVGEKGAQLIKEDHGLA</sequence>
<feature type="active site" description="Proton donor" evidence="5">
    <location>
        <position position="546"/>
    </location>
</feature>
<dbReference type="SUPFAM" id="SSF54373">
    <property type="entry name" value="FAD-linked reductases, C-terminal domain"/>
    <property type="match status" value="1"/>
</dbReference>
<accession>A0A4S8L2Y8</accession>
<reference evidence="9 10" key="1">
    <citation type="journal article" date="2019" name="Nat. Ecol. Evol.">
        <title>Megaphylogeny resolves global patterns of mushroom evolution.</title>
        <authorList>
            <person name="Varga T."/>
            <person name="Krizsan K."/>
            <person name="Foldi C."/>
            <person name="Dima B."/>
            <person name="Sanchez-Garcia M."/>
            <person name="Sanchez-Ramirez S."/>
            <person name="Szollosi G.J."/>
            <person name="Szarkandi J.G."/>
            <person name="Papp V."/>
            <person name="Albert L."/>
            <person name="Andreopoulos W."/>
            <person name="Angelini C."/>
            <person name="Antonin V."/>
            <person name="Barry K.W."/>
            <person name="Bougher N.L."/>
            <person name="Buchanan P."/>
            <person name="Buyck B."/>
            <person name="Bense V."/>
            <person name="Catcheside P."/>
            <person name="Chovatia M."/>
            <person name="Cooper J."/>
            <person name="Damon W."/>
            <person name="Desjardin D."/>
            <person name="Finy P."/>
            <person name="Geml J."/>
            <person name="Haridas S."/>
            <person name="Hughes K."/>
            <person name="Justo A."/>
            <person name="Karasinski D."/>
            <person name="Kautmanova I."/>
            <person name="Kiss B."/>
            <person name="Kocsube S."/>
            <person name="Kotiranta H."/>
            <person name="LaButti K.M."/>
            <person name="Lechner B.E."/>
            <person name="Liimatainen K."/>
            <person name="Lipzen A."/>
            <person name="Lukacs Z."/>
            <person name="Mihaltcheva S."/>
            <person name="Morgado L.N."/>
            <person name="Niskanen T."/>
            <person name="Noordeloos M.E."/>
            <person name="Ohm R.A."/>
            <person name="Ortiz-Santana B."/>
            <person name="Ovrebo C."/>
            <person name="Racz N."/>
            <person name="Riley R."/>
            <person name="Savchenko A."/>
            <person name="Shiryaev A."/>
            <person name="Soop K."/>
            <person name="Spirin V."/>
            <person name="Szebenyi C."/>
            <person name="Tomsovsky M."/>
            <person name="Tulloss R.E."/>
            <person name="Uehling J."/>
            <person name="Grigoriev I.V."/>
            <person name="Vagvolgyi C."/>
            <person name="Papp T."/>
            <person name="Martin F.M."/>
            <person name="Miettinen O."/>
            <person name="Hibbett D.S."/>
            <person name="Nagy L.G."/>
        </authorList>
    </citation>
    <scope>NUCLEOTIDE SEQUENCE [LARGE SCALE GENOMIC DNA]</scope>
    <source>
        <strain evidence="9 10">CBS 962.96</strain>
    </source>
</reference>
<evidence type="ECO:0000256" key="7">
    <source>
        <dbReference type="SAM" id="SignalP"/>
    </source>
</evidence>
<keyword evidence="3" id="KW-0285">Flavoprotein</keyword>
<dbReference type="InterPro" id="IPR012132">
    <property type="entry name" value="GMC_OxRdtase"/>
</dbReference>
<feature type="active site" description="Proton acceptor" evidence="5">
    <location>
        <position position="590"/>
    </location>
</feature>
<dbReference type="SUPFAM" id="SSF51905">
    <property type="entry name" value="FAD/NAD(P)-binding domain"/>
    <property type="match status" value="1"/>
</dbReference>
<dbReference type="Gene3D" id="3.30.560.10">
    <property type="entry name" value="Glucose Oxidase, domain 3"/>
    <property type="match status" value="1"/>
</dbReference>
<evidence type="ECO:0000256" key="2">
    <source>
        <dbReference type="ARBA" id="ARBA00010790"/>
    </source>
</evidence>
<dbReference type="PROSITE" id="PS00624">
    <property type="entry name" value="GMC_OXRED_2"/>
    <property type="match status" value="1"/>
</dbReference>
<feature type="binding site" evidence="6">
    <location>
        <begin position="591"/>
        <end position="592"/>
    </location>
    <ligand>
        <name>FAD</name>
        <dbReference type="ChEBI" id="CHEBI:57692"/>
    </ligand>
</feature>
<evidence type="ECO:0000313" key="9">
    <source>
        <dbReference type="EMBL" id="THU82809.1"/>
    </source>
</evidence>
<dbReference type="Pfam" id="PF00732">
    <property type="entry name" value="GMC_oxred_N"/>
    <property type="match status" value="1"/>
</dbReference>
<evidence type="ECO:0000259" key="8">
    <source>
        <dbReference type="PROSITE" id="PS00624"/>
    </source>
</evidence>
<evidence type="ECO:0000256" key="4">
    <source>
        <dbReference type="ARBA" id="ARBA00022827"/>
    </source>
</evidence>
<dbReference type="InterPro" id="IPR007867">
    <property type="entry name" value="GMC_OxRtase_C"/>
</dbReference>
<gene>
    <name evidence="9" type="ORF">K435DRAFT_766335</name>
</gene>
<dbReference type="PIRSF" id="PIRSF000137">
    <property type="entry name" value="Alcohol_oxidase"/>
    <property type="match status" value="1"/>
</dbReference>
<evidence type="ECO:0000256" key="3">
    <source>
        <dbReference type="ARBA" id="ARBA00022630"/>
    </source>
</evidence>
<dbReference type="OrthoDB" id="269227at2759"/>
<protein>
    <submittedName>
        <fullName evidence="9">Alcohol oxidase</fullName>
    </submittedName>
</protein>
<dbReference type="InterPro" id="IPR036188">
    <property type="entry name" value="FAD/NAD-bd_sf"/>
</dbReference>
<feature type="chain" id="PRO_5020498667" evidence="7">
    <location>
        <begin position="27"/>
        <end position="613"/>
    </location>
</feature>
<dbReference type="Pfam" id="PF05199">
    <property type="entry name" value="GMC_oxred_C"/>
    <property type="match status" value="1"/>
</dbReference>
<dbReference type="Proteomes" id="UP000297245">
    <property type="component" value="Unassembled WGS sequence"/>
</dbReference>
<evidence type="ECO:0000256" key="6">
    <source>
        <dbReference type="PIRSR" id="PIRSR000137-2"/>
    </source>
</evidence>
<dbReference type="AlphaFoldDB" id="A0A4S8L2Y8"/>